<sequence>MANAERRNSMQRIVAGNSFSRRPSRRELLIFAFLAIFIVAVEPFEPYDWLQRSVTAAANPKAYRGDAVIVAIDTDTVQQQPTNSWTKSDLADLLAIIGNAQPKQILVDSQYFAEDTDEGAEQLAEAVAELPLRPVWRIDLTPEEVGQLSRSSAPPAVGKLAETSSRLEPEIAGRVTPSVMALREHTFGAPVYAPVAVRMEDGLFPSLATLLAEGSHGVALNAFNVDLRYDPATVPAIPAGDLLAGDFDPKLLEGKRVLISFVDVPSRDTLVTPLDPYTSRAAATILAAQTLRDGPPVSIGWLPSFALAFMAALIWLFIRRPYGRVVALAAMLVIAVSPLFLEPHLIFLQTSHAIFLLLLLALTRLWTRGADAVRTYRSAAESKSRFLAQASHDLRQPIHAIGLLAERLADTDLSRDQQLMVSKISWSVENASRMFRALLDIAAIESGTLKVRNAPVAVNDLLADLDRQNALTAEQASVELRFVPSDLHIHTDRALIGTILQNLVSNAIKYAPGKKVLVGCRRHAGKVTLAVIDNGRGISADELLHVRKEFYRIASRGERHSDNKGLGLAIVNRISEMLGLRFVLRSKEGRGTAATIEGLAITDLRETGTAPPSIRPMPLSGVRIVLIEDDVETRISTQRLLERWGCQVEAYDTLPESIPNCDILLSDYDLSDGRTLAKWSGLVSHLHDAGSILIVISGHHPEKIRVTLPEHAGLILSKPLRAAELRSALMSVRR</sequence>
<evidence type="ECO:0000256" key="4">
    <source>
        <dbReference type="ARBA" id="ARBA00022777"/>
    </source>
</evidence>
<dbReference type="PANTHER" id="PTHR43047">
    <property type="entry name" value="TWO-COMPONENT HISTIDINE PROTEIN KINASE"/>
    <property type="match status" value="1"/>
</dbReference>
<comment type="caution">
    <text evidence="9">The sequence shown here is derived from an EMBL/GenBank/DDBJ whole genome shotgun (WGS) entry which is preliminary data.</text>
</comment>
<protein>
    <recommendedName>
        <fullName evidence="2">histidine kinase</fullName>
        <ecNumber evidence="2">2.7.13.3</ecNumber>
    </recommendedName>
</protein>
<evidence type="ECO:0000256" key="3">
    <source>
        <dbReference type="ARBA" id="ARBA00022679"/>
    </source>
</evidence>
<dbReference type="SMART" id="SM00388">
    <property type="entry name" value="HisKA"/>
    <property type="match status" value="1"/>
</dbReference>
<dbReference type="OrthoDB" id="9764438at2"/>
<dbReference type="SMART" id="SM01080">
    <property type="entry name" value="CHASE2"/>
    <property type="match status" value="1"/>
</dbReference>
<accession>A0A395LKS3</accession>
<dbReference type="Gene3D" id="1.10.287.130">
    <property type="match status" value="1"/>
</dbReference>
<dbReference type="CDD" id="cd00075">
    <property type="entry name" value="HATPase"/>
    <property type="match status" value="1"/>
</dbReference>
<comment type="catalytic activity">
    <reaction evidence="1">
        <text>ATP + protein L-histidine = ADP + protein N-phospho-L-histidine.</text>
        <dbReference type="EC" id="2.7.13.3"/>
    </reaction>
</comment>
<keyword evidence="6" id="KW-1133">Transmembrane helix</keyword>
<dbReference type="Proteomes" id="UP000254101">
    <property type="component" value="Unassembled WGS sequence"/>
</dbReference>
<keyword evidence="6" id="KW-0472">Membrane</keyword>
<organism evidence="9 10">
    <name type="scientific">Alteriqipengyuania lutimaris</name>
    <dbReference type="NCBI Taxonomy" id="1538146"/>
    <lineage>
        <taxon>Bacteria</taxon>
        <taxon>Pseudomonadati</taxon>
        <taxon>Pseudomonadota</taxon>
        <taxon>Alphaproteobacteria</taxon>
        <taxon>Sphingomonadales</taxon>
        <taxon>Erythrobacteraceae</taxon>
        <taxon>Alteriqipengyuania</taxon>
    </lineage>
</organism>
<dbReference type="EMBL" id="QRBB01000001">
    <property type="protein sequence ID" value="RDS77613.1"/>
    <property type="molecule type" value="Genomic_DNA"/>
</dbReference>
<evidence type="ECO:0000256" key="2">
    <source>
        <dbReference type="ARBA" id="ARBA00012438"/>
    </source>
</evidence>
<evidence type="ECO:0000259" key="8">
    <source>
        <dbReference type="PROSITE" id="PS50110"/>
    </source>
</evidence>
<dbReference type="SMART" id="SM00387">
    <property type="entry name" value="HATPase_c"/>
    <property type="match status" value="1"/>
</dbReference>
<evidence type="ECO:0000259" key="7">
    <source>
        <dbReference type="PROSITE" id="PS50109"/>
    </source>
</evidence>
<keyword evidence="10" id="KW-1185">Reference proteome</keyword>
<dbReference type="InterPro" id="IPR001789">
    <property type="entry name" value="Sig_transdc_resp-reg_receiver"/>
</dbReference>
<dbReference type="InterPro" id="IPR011006">
    <property type="entry name" value="CheY-like_superfamily"/>
</dbReference>
<dbReference type="Pfam" id="PF02518">
    <property type="entry name" value="HATPase_c"/>
    <property type="match status" value="1"/>
</dbReference>
<evidence type="ECO:0000313" key="9">
    <source>
        <dbReference type="EMBL" id="RDS77613.1"/>
    </source>
</evidence>
<dbReference type="GO" id="GO:0000155">
    <property type="term" value="F:phosphorelay sensor kinase activity"/>
    <property type="evidence" value="ECO:0007669"/>
    <property type="project" value="InterPro"/>
</dbReference>
<feature type="transmembrane region" description="Helical" evidence="6">
    <location>
        <begin position="325"/>
        <end position="341"/>
    </location>
</feature>
<feature type="transmembrane region" description="Helical" evidence="6">
    <location>
        <begin position="299"/>
        <end position="318"/>
    </location>
</feature>
<dbReference type="EC" id="2.7.13.3" evidence="2"/>
<name>A0A395LKS3_9SPHN</name>
<dbReference type="Gene3D" id="3.30.565.10">
    <property type="entry name" value="Histidine kinase-like ATPase, C-terminal domain"/>
    <property type="match status" value="1"/>
</dbReference>
<feature type="modified residue" description="4-aspartylphosphate" evidence="5">
    <location>
        <position position="667"/>
    </location>
</feature>
<proteinExistence type="predicted"/>
<keyword evidence="6" id="KW-0812">Transmembrane</keyword>
<dbReference type="PROSITE" id="PS50109">
    <property type="entry name" value="HIS_KIN"/>
    <property type="match status" value="1"/>
</dbReference>
<keyword evidence="5" id="KW-0597">Phosphoprotein</keyword>
<evidence type="ECO:0000256" key="5">
    <source>
        <dbReference type="PROSITE-ProRule" id="PRU00169"/>
    </source>
</evidence>
<dbReference type="InterPro" id="IPR036890">
    <property type="entry name" value="HATPase_C_sf"/>
</dbReference>
<dbReference type="Pfam" id="PF00512">
    <property type="entry name" value="HisKA"/>
    <property type="match status" value="1"/>
</dbReference>
<dbReference type="Pfam" id="PF05226">
    <property type="entry name" value="CHASE2"/>
    <property type="match status" value="1"/>
</dbReference>
<evidence type="ECO:0000256" key="1">
    <source>
        <dbReference type="ARBA" id="ARBA00000085"/>
    </source>
</evidence>
<dbReference type="AlphaFoldDB" id="A0A395LKS3"/>
<gene>
    <name evidence="9" type="ORF">DL238_08350</name>
</gene>
<dbReference type="Gene3D" id="3.40.50.2300">
    <property type="match status" value="1"/>
</dbReference>
<dbReference type="GO" id="GO:0009927">
    <property type="term" value="F:histidine phosphotransfer kinase activity"/>
    <property type="evidence" value="ECO:0007669"/>
    <property type="project" value="TreeGrafter"/>
</dbReference>
<dbReference type="SUPFAM" id="SSF55874">
    <property type="entry name" value="ATPase domain of HSP90 chaperone/DNA topoisomerase II/histidine kinase"/>
    <property type="match status" value="1"/>
</dbReference>
<dbReference type="PANTHER" id="PTHR43047:SF9">
    <property type="entry name" value="HISTIDINE KINASE"/>
    <property type="match status" value="1"/>
</dbReference>
<keyword evidence="4" id="KW-0418">Kinase</keyword>
<evidence type="ECO:0000313" key="10">
    <source>
        <dbReference type="Proteomes" id="UP000254101"/>
    </source>
</evidence>
<evidence type="ECO:0000256" key="6">
    <source>
        <dbReference type="SAM" id="Phobius"/>
    </source>
</evidence>
<dbReference type="CDD" id="cd00082">
    <property type="entry name" value="HisKA"/>
    <property type="match status" value="1"/>
</dbReference>
<dbReference type="CDD" id="cd00156">
    <property type="entry name" value="REC"/>
    <property type="match status" value="1"/>
</dbReference>
<dbReference type="InterPro" id="IPR036097">
    <property type="entry name" value="HisK_dim/P_sf"/>
</dbReference>
<feature type="domain" description="Response regulatory" evidence="8">
    <location>
        <begin position="623"/>
        <end position="733"/>
    </location>
</feature>
<dbReference type="InterPro" id="IPR005467">
    <property type="entry name" value="His_kinase_dom"/>
</dbReference>
<dbReference type="SUPFAM" id="SSF47384">
    <property type="entry name" value="Homodimeric domain of signal transducing histidine kinase"/>
    <property type="match status" value="1"/>
</dbReference>
<feature type="domain" description="Histidine kinase" evidence="7">
    <location>
        <begin position="389"/>
        <end position="597"/>
    </location>
</feature>
<dbReference type="PROSITE" id="PS50110">
    <property type="entry name" value="RESPONSE_REGULATORY"/>
    <property type="match status" value="1"/>
</dbReference>
<dbReference type="InterPro" id="IPR007890">
    <property type="entry name" value="CHASE2"/>
</dbReference>
<dbReference type="InterPro" id="IPR003594">
    <property type="entry name" value="HATPase_dom"/>
</dbReference>
<dbReference type="InterPro" id="IPR003661">
    <property type="entry name" value="HisK_dim/P_dom"/>
</dbReference>
<dbReference type="GO" id="GO:0005886">
    <property type="term" value="C:plasma membrane"/>
    <property type="evidence" value="ECO:0007669"/>
    <property type="project" value="TreeGrafter"/>
</dbReference>
<keyword evidence="3" id="KW-0808">Transferase</keyword>
<reference evidence="9 10" key="1">
    <citation type="submission" date="2018-07" db="EMBL/GenBank/DDBJ databases">
        <title>Erythrobacter nanhaiensis sp. nov., a novel member of the genus Erythrobacter isolated from the South China Sea.</title>
        <authorList>
            <person name="Chen X."/>
            <person name="Liu J."/>
        </authorList>
    </citation>
    <scope>NUCLEOTIDE SEQUENCE [LARGE SCALE GENOMIC DNA]</scope>
    <source>
        <strain evidence="9 10">S-5</strain>
    </source>
</reference>
<dbReference type="SUPFAM" id="SSF52172">
    <property type="entry name" value="CheY-like"/>
    <property type="match status" value="1"/>
</dbReference>